<organism evidence="3 4">
    <name type="scientific">Paraburkholderia ribeironis</name>
    <dbReference type="NCBI Taxonomy" id="1247936"/>
    <lineage>
        <taxon>Bacteria</taxon>
        <taxon>Pseudomonadati</taxon>
        <taxon>Pseudomonadota</taxon>
        <taxon>Betaproteobacteria</taxon>
        <taxon>Burkholderiales</taxon>
        <taxon>Burkholderiaceae</taxon>
        <taxon>Paraburkholderia</taxon>
    </lineage>
</organism>
<evidence type="ECO:0000313" key="4">
    <source>
        <dbReference type="Proteomes" id="UP000187012"/>
    </source>
</evidence>
<feature type="region of interest" description="Disordered" evidence="1">
    <location>
        <begin position="174"/>
        <end position="204"/>
    </location>
</feature>
<dbReference type="EMBL" id="CYGX02000005">
    <property type="protein sequence ID" value="SIT35577.1"/>
    <property type="molecule type" value="Genomic_DNA"/>
</dbReference>
<feature type="compositionally biased region" description="Basic and acidic residues" evidence="1">
    <location>
        <begin position="194"/>
        <end position="204"/>
    </location>
</feature>
<protein>
    <submittedName>
        <fullName evidence="3">Putative lipoprotein (Modular protein)</fullName>
    </submittedName>
</protein>
<evidence type="ECO:0000259" key="2">
    <source>
        <dbReference type="Pfam" id="PF11008"/>
    </source>
</evidence>
<keyword evidence="4" id="KW-1185">Reference proteome</keyword>
<gene>
    <name evidence="3" type="ORF">BN2475_50099</name>
</gene>
<proteinExistence type="predicted"/>
<accession>A0A1N7RLK6</accession>
<keyword evidence="3" id="KW-0449">Lipoprotein</keyword>
<dbReference type="AlphaFoldDB" id="A0A1N7RLK6"/>
<dbReference type="RefSeq" id="WP_245841125.1">
    <property type="nucleotide sequence ID" value="NZ_CYGX02000005.1"/>
</dbReference>
<dbReference type="Proteomes" id="UP000187012">
    <property type="component" value="Unassembled WGS sequence"/>
</dbReference>
<feature type="domain" description="DUF2846" evidence="2">
    <location>
        <begin position="87"/>
        <end position="164"/>
    </location>
</feature>
<dbReference type="STRING" id="1247936.BN2475_50099"/>
<dbReference type="Pfam" id="PF11008">
    <property type="entry name" value="DUF2846"/>
    <property type="match status" value="1"/>
</dbReference>
<reference evidence="3 4" key="1">
    <citation type="submission" date="2016-12" db="EMBL/GenBank/DDBJ databases">
        <authorList>
            <person name="Song W.-J."/>
            <person name="Kurnit D.M."/>
        </authorList>
    </citation>
    <scope>NUCLEOTIDE SEQUENCE [LARGE SCALE GENOMIC DNA]</scope>
    <source>
        <strain evidence="3 4">STM7296</strain>
    </source>
</reference>
<sequence length="204" mass="22134">MKFKAPVSVNVLSPFRNGSTCDRHPCGKMNAMNEALHQTTNTWRFSMIKLCRALLLSSRVALLSSGCASGPQYKEIASSIPTLAAVHGRIYFFRESSIFGATIQPDIKLNGEVVGRSTAGGFFYVDEPEGQYTVSTTTETEKSVSFTLHAGDTKYVRTSVSMGVLIEHVTPTLDDPDTGAQAIGELKYTGTSDGTRDPIKQKKS</sequence>
<dbReference type="InterPro" id="IPR022548">
    <property type="entry name" value="DUF2846"/>
</dbReference>
<name>A0A1N7RLK6_9BURK</name>
<evidence type="ECO:0000313" key="3">
    <source>
        <dbReference type="EMBL" id="SIT35577.1"/>
    </source>
</evidence>
<evidence type="ECO:0000256" key="1">
    <source>
        <dbReference type="SAM" id="MobiDB-lite"/>
    </source>
</evidence>